<sequence length="1110" mass="118060">MVDDDELWVQDAGADTVARRVLRVFAGLLISLPTATLCKLARCRGFGAFLILALAAMKGARYEVASKAASSSPASAPPLLGAALELAAGRAAARHPDPAVKSEAAAHLEASLDLVKLHGDPAAHDARSLLAQLRDAFVFLRSTTRSLQCSALLSPPAKAGPNWASFGFRRCHFDDLALKYAGGGSERLNELAVKARATGDTREIGGIAEEIGRIVAEAEAEVADEGPGEAAARFEFIEGVLCLVEVLEMLGDARGAVAHLRRGVMVCKDVVRTLRRGGDLVWVQFLSELLARMGAMWGALGDKRRAEGYVAAAGECLGMAMEEAKEESVVLGQVVEDGDEDELGLSPNTSVVLTNELIVDRLSRRLRLLTMPPEKTVKSIAASTPTSASKDVERNIELIWSMLSTGDSLRRCSGGSDNGFAKCYREASAMLDLMLDGSFGELLEKAVGMKGGASAKARGGRLGELKSSVLVRLARASEILGEGADDARSKYLAVLESAASSGKDRATACYRLGRIELDAAGADEVDLLWGAAEAEPKPSAKLAAARAYFERGAAIQPSGTTTLARKLHRMIALTRGAGGGLESLVHMHMSVGASVRVGVAHGLDSDSEAQHEQRELFSWLDAASVSVQDKGGKLKEIAGAHLDAAHNVACMLLCPTGELLVGGLMKGGGGQLVARVACVREKRMIQYLTELDEVLERSRQQLNGLDPELAKSFGAAEKKDWWHQRGECDADLGRLLGRVEAGLQEVVGVVLGEAAPDVGVGGDLSSKFAAACNVVDLTEEESLTEAQCKKMTVPALKEAIKERDADFVFAKGLKKADLLAALVGMLGSKSAPATLPPPPPPAALSTPPSTHAVVLVLDERLHRMPFESIPCLSKRTVTRVPSLPFVFSSRVEKADKLVRRGNCFYVLDPENNLPSTRKTLQPVLETYGKRWAWKKGFSGSAPDHDFFVEELKKEQSLFLYCGHGGGEGCFPRGEIEKRFPGRSLKSNVALFGCSSARLSAGGGAARGTGRGWKVMEFEPEGVVSSYLAAGAPCVLGNLWDVSDKDIDRFCIEFMGQFLEGKGERGKAEYGGKRDVAECIATSRGVCKMRYLVAAAVVCYGMPAVFAGGAK</sequence>
<evidence type="ECO:0000313" key="6">
    <source>
        <dbReference type="EMBL" id="GMI42551.1"/>
    </source>
</evidence>
<dbReference type="InterPro" id="IPR005314">
    <property type="entry name" value="Peptidase_C50"/>
</dbReference>
<name>A0ABQ6N828_9STRA</name>
<dbReference type="PROSITE" id="PS51700">
    <property type="entry name" value="SEPARIN"/>
    <property type="match status" value="1"/>
</dbReference>
<evidence type="ECO:0000313" key="7">
    <source>
        <dbReference type="Proteomes" id="UP001165060"/>
    </source>
</evidence>
<feature type="domain" description="Peptidase C50" evidence="5">
    <location>
        <begin position="900"/>
        <end position="1004"/>
    </location>
</feature>
<organism evidence="6 7">
    <name type="scientific">Tetraparma gracilis</name>
    <dbReference type="NCBI Taxonomy" id="2962635"/>
    <lineage>
        <taxon>Eukaryota</taxon>
        <taxon>Sar</taxon>
        <taxon>Stramenopiles</taxon>
        <taxon>Ochrophyta</taxon>
        <taxon>Bolidophyceae</taxon>
        <taxon>Parmales</taxon>
        <taxon>Triparmaceae</taxon>
        <taxon>Tetraparma</taxon>
    </lineage>
</organism>
<reference evidence="6 7" key="1">
    <citation type="journal article" date="2023" name="Commun. Biol.">
        <title>Genome analysis of Parmales, the sister group of diatoms, reveals the evolutionary specialization of diatoms from phago-mixotrophs to photoautotrophs.</title>
        <authorList>
            <person name="Ban H."/>
            <person name="Sato S."/>
            <person name="Yoshikawa S."/>
            <person name="Yamada K."/>
            <person name="Nakamura Y."/>
            <person name="Ichinomiya M."/>
            <person name="Sato N."/>
            <person name="Blanc-Mathieu R."/>
            <person name="Endo H."/>
            <person name="Kuwata A."/>
            <person name="Ogata H."/>
        </authorList>
    </citation>
    <scope>NUCLEOTIDE SEQUENCE [LARGE SCALE GENOMIC DNA]</scope>
</reference>
<accession>A0ABQ6N828</accession>
<keyword evidence="4" id="KW-0159">Chromosome partition</keyword>
<gene>
    <name evidence="6" type="ORF">TeGR_g10564</name>
</gene>
<dbReference type="EC" id="3.4.22.49" evidence="2"/>
<keyword evidence="3" id="KW-0378">Hydrolase</keyword>
<dbReference type="Proteomes" id="UP001165060">
    <property type="component" value="Unassembled WGS sequence"/>
</dbReference>
<keyword evidence="7" id="KW-1185">Reference proteome</keyword>
<comment type="catalytic activity">
    <reaction evidence="1">
        <text>All bonds known to be hydrolyzed by this endopeptidase have arginine in P1 and an acidic residue in P4. P6 is often occupied by an acidic residue or by a hydroxy-amino-acid residue, the phosphorylation of which enhances cleavage.</text>
        <dbReference type="EC" id="3.4.22.49"/>
    </reaction>
</comment>
<evidence type="ECO:0000256" key="3">
    <source>
        <dbReference type="ARBA" id="ARBA00022801"/>
    </source>
</evidence>
<comment type="caution">
    <text evidence="6">The sequence shown here is derived from an EMBL/GenBank/DDBJ whole genome shotgun (WGS) entry which is preliminary data.</text>
</comment>
<evidence type="ECO:0000259" key="5">
    <source>
        <dbReference type="PROSITE" id="PS51700"/>
    </source>
</evidence>
<dbReference type="PANTHER" id="PTHR12792">
    <property type="entry name" value="EXTRA SPINDLE POLES 1-RELATED"/>
    <property type="match status" value="1"/>
</dbReference>
<proteinExistence type="predicted"/>
<dbReference type="InterPro" id="IPR030397">
    <property type="entry name" value="SEPARIN_core_dom"/>
</dbReference>
<dbReference type="PANTHER" id="PTHR12792:SF0">
    <property type="entry name" value="SEPARIN"/>
    <property type="match status" value="1"/>
</dbReference>
<evidence type="ECO:0000256" key="2">
    <source>
        <dbReference type="ARBA" id="ARBA00012489"/>
    </source>
</evidence>
<evidence type="ECO:0000256" key="4">
    <source>
        <dbReference type="ARBA" id="ARBA00022829"/>
    </source>
</evidence>
<dbReference type="EMBL" id="BRYB01002293">
    <property type="protein sequence ID" value="GMI42551.1"/>
    <property type="molecule type" value="Genomic_DNA"/>
</dbReference>
<protein>
    <recommendedName>
        <fullName evidence="2">separase</fullName>
        <ecNumber evidence="2">3.4.22.49</ecNumber>
    </recommendedName>
</protein>
<dbReference type="Pfam" id="PF03568">
    <property type="entry name" value="Separin_C"/>
    <property type="match status" value="1"/>
</dbReference>
<evidence type="ECO:0000256" key="1">
    <source>
        <dbReference type="ARBA" id="ARBA00000451"/>
    </source>
</evidence>